<keyword evidence="9" id="KW-1185">Reference proteome</keyword>
<feature type="domain" description="TCP" evidence="7">
    <location>
        <begin position="48"/>
        <end position="106"/>
    </location>
</feature>
<evidence type="ECO:0000259" key="7">
    <source>
        <dbReference type="PROSITE" id="PS51369"/>
    </source>
</evidence>
<dbReference type="PROSITE" id="PS51369">
    <property type="entry name" value="TCP"/>
    <property type="match status" value="1"/>
</dbReference>
<organism evidence="8 9">
    <name type="scientific">Phtheirospermum japonicum</name>
    <dbReference type="NCBI Taxonomy" id="374723"/>
    <lineage>
        <taxon>Eukaryota</taxon>
        <taxon>Viridiplantae</taxon>
        <taxon>Streptophyta</taxon>
        <taxon>Embryophyta</taxon>
        <taxon>Tracheophyta</taxon>
        <taxon>Spermatophyta</taxon>
        <taxon>Magnoliopsida</taxon>
        <taxon>eudicotyledons</taxon>
        <taxon>Gunneridae</taxon>
        <taxon>Pentapetalae</taxon>
        <taxon>asterids</taxon>
        <taxon>lamiids</taxon>
        <taxon>Lamiales</taxon>
        <taxon>Orobanchaceae</taxon>
        <taxon>Orobanchaceae incertae sedis</taxon>
        <taxon>Phtheirospermum</taxon>
    </lineage>
</organism>
<evidence type="ECO:0000313" key="8">
    <source>
        <dbReference type="EMBL" id="GFP90660.1"/>
    </source>
</evidence>
<comment type="caution">
    <text evidence="8">The sequence shown here is derived from an EMBL/GenBank/DDBJ whole genome shotgun (WGS) entry which is preliminary data.</text>
</comment>
<proteinExistence type="predicted"/>
<dbReference type="Proteomes" id="UP000653305">
    <property type="component" value="Unassembled WGS sequence"/>
</dbReference>
<keyword evidence="2" id="KW-0805">Transcription regulation</keyword>
<dbReference type="GO" id="GO:0043565">
    <property type="term" value="F:sequence-specific DNA binding"/>
    <property type="evidence" value="ECO:0007669"/>
    <property type="project" value="TreeGrafter"/>
</dbReference>
<dbReference type="Pfam" id="PF03634">
    <property type="entry name" value="TCP"/>
    <property type="match status" value="1"/>
</dbReference>
<comment type="subcellular location">
    <subcellularLocation>
        <location evidence="1">Nucleus</location>
    </subcellularLocation>
</comment>
<accession>A0A830BT97</accession>
<dbReference type="EMBL" id="BMAC01000222">
    <property type="protein sequence ID" value="GFP90660.1"/>
    <property type="molecule type" value="Genomic_DNA"/>
</dbReference>
<dbReference type="InterPro" id="IPR005333">
    <property type="entry name" value="Transcription_factor_TCP"/>
</dbReference>
<evidence type="ECO:0000256" key="3">
    <source>
        <dbReference type="ARBA" id="ARBA00023125"/>
    </source>
</evidence>
<dbReference type="InterPro" id="IPR017887">
    <property type="entry name" value="TF_TCP_subgr"/>
</dbReference>
<dbReference type="GO" id="GO:0003700">
    <property type="term" value="F:DNA-binding transcription factor activity"/>
    <property type="evidence" value="ECO:0007669"/>
    <property type="project" value="InterPro"/>
</dbReference>
<sequence>MNPRKNDDVRAKREIDNIRNNNTSSSSSSSRFNHKNPRIVRVSRTFGGKDRHSKVCTVRGLRDRRIRLSVPTAIQLYDLQDRLGLNQPSKVVDWLLDVAKNDIDKLPPLPIIPGLIPNDHQPEHQENHFGVQNFFPLAHIDQFPLVPNLLPFNNSNSNNNYLFNNWDPSNLSLSQFGGGFNSIPLSSSQMYPCPPPNTLPSIFPPFSSYNASSNLESDHLRQFNFMRDN</sequence>
<dbReference type="OrthoDB" id="1889307at2759"/>
<dbReference type="AlphaFoldDB" id="A0A830BT97"/>
<evidence type="ECO:0000256" key="2">
    <source>
        <dbReference type="ARBA" id="ARBA00023015"/>
    </source>
</evidence>
<evidence type="ECO:0000256" key="4">
    <source>
        <dbReference type="ARBA" id="ARBA00023163"/>
    </source>
</evidence>
<feature type="region of interest" description="Disordered" evidence="6">
    <location>
        <begin position="1"/>
        <end position="36"/>
    </location>
</feature>
<reference evidence="8" key="1">
    <citation type="submission" date="2020-07" db="EMBL/GenBank/DDBJ databases">
        <title>Ethylene signaling mediates host invasion by parasitic plants.</title>
        <authorList>
            <person name="Yoshida S."/>
        </authorList>
    </citation>
    <scope>NUCLEOTIDE SEQUENCE</scope>
    <source>
        <strain evidence="8">Okayama</strain>
    </source>
</reference>
<protein>
    <submittedName>
        <fullName evidence="8">Transcription factor tcp5</fullName>
    </submittedName>
</protein>
<keyword evidence="4" id="KW-0804">Transcription</keyword>
<keyword evidence="3" id="KW-0238">DNA-binding</keyword>
<dbReference type="PANTHER" id="PTHR31072:SF147">
    <property type="entry name" value="TRANSCRIPTION FACTOR TCP13"/>
    <property type="match status" value="1"/>
</dbReference>
<name>A0A830BT97_9LAMI</name>
<keyword evidence="5" id="KW-0539">Nucleus</keyword>
<feature type="compositionally biased region" description="Basic and acidic residues" evidence="6">
    <location>
        <begin position="1"/>
        <end position="17"/>
    </location>
</feature>
<dbReference type="GO" id="GO:0005634">
    <property type="term" value="C:nucleus"/>
    <property type="evidence" value="ECO:0007669"/>
    <property type="project" value="UniProtKB-SubCell"/>
</dbReference>
<gene>
    <name evidence="8" type="ORF">PHJA_001210100</name>
</gene>
<evidence type="ECO:0000256" key="5">
    <source>
        <dbReference type="ARBA" id="ARBA00023242"/>
    </source>
</evidence>
<evidence type="ECO:0000256" key="1">
    <source>
        <dbReference type="ARBA" id="ARBA00004123"/>
    </source>
</evidence>
<evidence type="ECO:0000256" key="6">
    <source>
        <dbReference type="SAM" id="MobiDB-lite"/>
    </source>
</evidence>
<dbReference type="PANTHER" id="PTHR31072">
    <property type="entry name" value="TRANSCRIPTION FACTOR TCP4-RELATED"/>
    <property type="match status" value="1"/>
</dbReference>
<evidence type="ECO:0000313" key="9">
    <source>
        <dbReference type="Proteomes" id="UP000653305"/>
    </source>
</evidence>